<evidence type="ECO:0000256" key="1">
    <source>
        <dbReference type="SAM" id="MobiDB-lite"/>
    </source>
</evidence>
<proteinExistence type="predicted"/>
<feature type="region of interest" description="Disordered" evidence="1">
    <location>
        <begin position="91"/>
        <end position="116"/>
    </location>
</feature>
<evidence type="ECO:0000313" key="4">
    <source>
        <dbReference type="Proteomes" id="UP000001396"/>
    </source>
</evidence>
<dbReference type="EMBL" id="ADBJ01000002">
    <property type="protein sequence ID" value="EFA86721.1"/>
    <property type="molecule type" value="Genomic_DNA"/>
</dbReference>
<feature type="domain" description="F-box" evidence="2">
    <location>
        <begin position="3"/>
        <end position="34"/>
    </location>
</feature>
<dbReference type="GeneID" id="31356059"/>
<dbReference type="AlphaFoldDB" id="D3AWP8"/>
<evidence type="ECO:0000313" key="3">
    <source>
        <dbReference type="EMBL" id="EFA86721.1"/>
    </source>
</evidence>
<keyword evidence="4" id="KW-1185">Reference proteome</keyword>
<dbReference type="Pfam" id="PF00646">
    <property type="entry name" value="F-box"/>
    <property type="match status" value="1"/>
</dbReference>
<dbReference type="Pfam" id="PF05725">
    <property type="entry name" value="FNIP"/>
    <property type="match status" value="1"/>
</dbReference>
<dbReference type="Proteomes" id="UP000001396">
    <property type="component" value="Unassembled WGS sequence"/>
</dbReference>
<comment type="caution">
    <text evidence="3">The sequence shown here is derived from an EMBL/GenBank/DDBJ whole genome shotgun (WGS) entry which is preliminary data.</text>
</comment>
<dbReference type="InterPro" id="IPR051251">
    <property type="entry name" value="STK_FNIP-Repeat"/>
</dbReference>
<dbReference type="InterPro" id="IPR001810">
    <property type="entry name" value="F-box_dom"/>
</dbReference>
<organism evidence="3 4">
    <name type="scientific">Heterostelium pallidum (strain ATCC 26659 / Pp 5 / PN500)</name>
    <name type="common">Cellular slime mold</name>
    <name type="synonym">Polysphondylium pallidum</name>
    <dbReference type="NCBI Taxonomy" id="670386"/>
    <lineage>
        <taxon>Eukaryota</taxon>
        <taxon>Amoebozoa</taxon>
        <taxon>Evosea</taxon>
        <taxon>Eumycetozoa</taxon>
        <taxon>Dictyostelia</taxon>
        <taxon>Acytosteliales</taxon>
        <taxon>Acytosteliaceae</taxon>
        <taxon>Heterostelium</taxon>
    </lineage>
</organism>
<dbReference type="PANTHER" id="PTHR32134">
    <property type="entry name" value="FNIP REPEAT-CONTAINING PROTEIN"/>
    <property type="match status" value="1"/>
</dbReference>
<evidence type="ECO:0000259" key="2">
    <source>
        <dbReference type="Pfam" id="PF00646"/>
    </source>
</evidence>
<name>D3AWP8_HETP5</name>
<reference evidence="3 4" key="1">
    <citation type="journal article" date="2011" name="Genome Res.">
        <title>Phylogeny-wide analysis of social amoeba genomes highlights ancient origins for complex intercellular communication.</title>
        <authorList>
            <person name="Heidel A.J."/>
            <person name="Lawal H.M."/>
            <person name="Felder M."/>
            <person name="Schilde C."/>
            <person name="Helps N.R."/>
            <person name="Tunggal B."/>
            <person name="Rivero F."/>
            <person name="John U."/>
            <person name="Schleicher M."/>
            <person name="Eichinger L."/>
            <person name="Platzer M."/>
            <person name="Noegel A.A."/>
            <person name="Schaap P."/>
            <person name="Gloeckner G."/>
        </authorList>
    </citation>
    <scope>NUCLEOTIDE SEQUENCE [LARGE SCALE GENOMIC DNA]</scope>
    <source>
        <strain evidence="4">ATCC 26659 / Pp 5 / PN500</strain>
    </source>
</reference>
<protein>
    <recommendedName>
        <fullName evidence="2">F-box domain-containing protein</fullName>
    </recommendedName>
</protein>
<dbReference type="RefSeq" id="XP_020438825.1">
    <property type="nucleotide sequence ID" value="XM_020571551.1"/>
</dbReference>
<dbReference type="InParanoid" id="D3AWP8"/>
<accession>D3AWP8</accession>
<gene>
    <name evidence="3" type="ORF">PPL_00526</name>
</gene>
<dbReference type="InterPro" id="IPR008615">
    <property type="entry name" value="FNIP"/>
</dbReference>
<dbReference type="PANTHER" id="PTHR32134:SF92">
    <property type="entry name" value="FNIP REPEAT-CONTAINING PROTEIN"/>
    <property type="match status" value="1"/>
</dbReference>
<sequence>MIELPHLILRYIINHVDCNTDRLNLSLTCRKLYQERDKYLIFDTTHFTYSALFYERSSQINLNSYRQQFKFSQNNRLNQLLYIVDDRSSVTTKSTSSSSTSTATSTSTSTSTTNTSDSKKIHYYIHNNTVNKSECLEFNEQLQPVLNFRYLEDQPLSRLITTIRFDDDILEFDPLLLPSTVHTLILGEEFNRPLTEGMIPAGIQTLVFGYKYNQLLFPGVLPPSVTDLTLQESFNQPLYRYVQSTVVKRNTAIRLEETTVGNGLQSTIASATKQS</sequence>